<evidence type="ECO:0000256" key="5">
    <source>
        <dbReference type="ARBA" id="ARBA00022695"/>
    </source>
</evidence>
<dbReference type="PANTHER" id="PTHR39321:SF3">
    <property type="entry name" value="PHOSPHOPANTETHEINE ADENYLYLTRANSFERASE"/>
    <property type="match status" value="1"/>
</dbReference>
<dbReference type="Pfam" id="PF01467">
    <property type="entry name" value="CTP_transf_like"/>
    <property type="match status" value="1"/>
</dbReference>
<sequence length="211" mass="24144">MKRIGVYGGSFNPIHKGHIHAAVQFSKQLELDKVLVIPTNIPPHKKNYLLLDAKARYEMCSLASHENPVLVTDDIEIRNQGKNYTFKTLEALLEREKESEFYLLLGSDMFMCFSEWIGFKEIIKIATICSIPRDHGEMEGLMAMEKKLQSYGAKTKICTAEILPVSSTEIRMKIKQGADVSDMLHSKVYEYIEKNHLYKNQNENRIDAICG</sequence>
<evidence type="ECO:0000256" key="7">
    <source>
        <dbReference type="ARBA" id="ARBA00022840"/>
    </source>
</evidence>
<comment type="similarity">
    <text evidence="10">Belongs to the NadD family.</text>
</comment>
<name>A0A1D8GK42_9FIRM</name>
<reference evidence="12 13" key="1">
    <citation type="submission" date="2016-09" db="EMBL/GenBank/DDBJ databases">
        <title>Genomic analysis reveals versatility of anaerobic energy metabolism of Geosporobacter ferrireducens IRF9 of phylum Firmicutes.</title>
        <authorList>
            <person name="Kim S.-J."/>
        </authorList>
    </citation>
    <scope>NUCLEOTIDE SEQUENCE [LARGE SCALE GENOMIC DNA]</scope>
    <source>
        <strain evidence="12 13">IRF9</strain>
    </source>
</reference>
<comment type="pathway">
    <text evidence="2 10">Cofactor biosynthesis; NAD(+) biosynthesis; deamido-NAD(+) from nicotinate D-ribonucleotide: step 1/1.</text>
</comment>
<evidence type="ECO:0000313" key="13">
    <source>
        <dbReference type="Proteomes" id="UP000095743"/>
    </source>
</evidence>
<evidence type="ECO:0000256" key="10">
    <source>
        <dbReference type="HAMAP-Rule" id="MF_00244"/>
    </source>
</evidence>
<dbReference type="RefSeq" id="WP_069978942.1">
    <property type="nucleotide sequence ID" value="NZ_CP017269.1"/>
</dbReference>
<dbReference type="EMBL" id="CP017269">
    <property type="protein sequence ID" value="AOT71280.1"/>
    <property type="molecule type" value="Genomic_DNA"/>
</dbReference>
<evidence type="ECO:0000313" key="12">
    <source>
        <dbReference type="EMBL" id="AOT71280.1"/>
    </source>
</evidence>
<dbReference type="InterPro" id="IPR005248">
    <property type="entry name" value="NadD/NMNAT"/>
</dbReference>
<evidence type="ECO:0000259" key="11">
    <source>
        <dbReference type="Pfam" id="PF01467"/>
    </source>
</evidence>
<evidence type="ECO:0000256" key="6">
    <source>
        <dbReference type="ARBA" id="ARBA00022741"/>
    </source>
</evidence>
<keyword evidence="7 10" id="KW-0067">ATP-binding</keyword>
<dbReference type="STRING" id="1424294.Gferi_17995"/>
<evidence type="ECO:0000256" key="8">
    <source>
        <dbReference type="ARBA" id="ARBA00023027"/>
    </source>
</evidence>
<dbReference type="EC" id="2.7.7.18" evidence="10"/>
<keyword evidence="8 10" id="KW-0520">NAD</keyword>
<feature type="domain" description="Cytidyltransferase-like" evidence="11">
    <location>
        <begin position="6"/>
        <end position="172"/>
    </location>
</feature>
<evidence type="ECO:0000256" key="4">
    <source>
        <dbReference type="ARBA" id="ARBA00022679"/>
    </source>
</evidence>
<dbReference type="HAMAP" id="MF_00244">
    <property type="entry name" value="NaMN_adenylyltr"/>
    <property type="match status" value="1"/>
</dbReference>
<dbReference type="PANTHER" id="PTHR39321">
    <property type="entry name" value="NICOTINATE-NUCLEOTIDE ADENYLYLTRANSFERASE-RELATED"/>
    <property type="match status" value="1"/>
</dbReference>
<gene>
    <name evidence="10" type="primary">nadD</name>
    <name evidence="12" type="ORF">Gferi_17995</name>
</gene>
<protein>
    <recommendedName>
        <fullName evidence="10">Probable nicotinate-nucleotide adenylyltransferase</fullName>
        <ecNumber evidence="10">2.7.7.18</ecNumber>
    </recommendedName>
    <alternativeName>
        <fullName evidence="10">Deamido-NAD(+) diphosphorylase</fullName>
    </alternativeName>
    <alternativeName>
        <fullName evidence="10">Deamido-NAD(+) pyrophosphorylase</fullName>
    </alternativeName>
    <alternativeName>
        <fullName evidence="10">Nicotinate mononucleotide adenylyltransferase</fullName>
        <shortName evidence="10">NaMN adenylyltransferase</shortName>
    </alternativeName>
</protein>
<evidence type="ECO:0000256" key="9">
    <source>
        <dbReference type="ARBA" id="ARBA00048721"/>
    </source>
</evidence>
<dbReference type="GO" id="GO:0005524">
    <property type="term" value="F:ATP binding"/>
    <property type="evidence" value="ECO:0007669"/>
    <property type="project" value="UniProtKB-KW"/>
</dbReference>
<keyword evidence="6 10" id="KW-0547">Nucleotide-binding</keyword>
<keyword evidence="13" id="KW-1185">Reference proteome</keyword>
<evidence type="ECO:0000256" key="3">
    <source>
        <dbReference type="ARBA" id="ARBA00022642"/>
    </source>
</evidence>
<evidence type="ECO:0000256" key="1">
    <source>
        <dbReference type="ARBA" id="ARBA00002324"/>
    </source>
</evidence>
<dbReference type="Gene3D" id="3.40.50.620">
    <property type="entry name" value="HUPs"/>
    <property type="match status" value="1"/>
</dbReference>
<dbReference type="SUPFAM" id="SSF52374">
    <property type="entry name" value="Nucleotidylyl transferase"/>
    <property type="match status" value="1"/>
</dbReference>
<keyword evidence="4 10" id="KW-0808">Transferase</keyword>
<dbReference type="InterPro" id="IPR004821">
    <property type="entry name" value="Cyt_trans-like"/>
</dbReference>
<dbReference type="NCBIfam" id="TIGR00482">
    <property type="entry name" value="nicotinate (nicotinamide) nucleotide adenylyltransferase"/>
    <property type="match status" value="1"/>
</dbReference>
<accession>A0A1D8GK42</accession>
<dbReference type="CDD" id="cd02165">
    <property type="entry name" value="NMNAT"/>
    <property type="match status" value="1"/>
</dbReference>
<keyword evidence="3 10" id="KW-0662">Pyridine nucleotide biosynthesis</keyword>
<organism evidence="12 13">
    <name type="scientific">Geosporobacter ferrireducens</name>
    <dbReference type="NCBI Taxonomy" id="1424294"/>
    <lineage>
        <taxon>Bacteria</taxon>
        <taxon>Bacillati</taxon>
        <taxon>Bacillota</taxon>
        <taxon>Clostridia</taxon>
        <taxon>Peptostreptococcales</taxon>
        <taxon>Thermotaleaceae</taxon>
        <taxon>Geosporobacter</taxon>
    </lineage>
</organism>
<dbReference type="UniPathway" id="UPA00253">
    <property type="reaction ID" value="UER00332"/>
</dbReference>
<dbReference type="Proteomes" id="UP000095743">
    <property type="component" value="Chromosome"/>
</dbReference>
<dbReference type="AlphaFoldDB" id="A0A1D8GK42"/>
<keyword evidence="5 10" id="KW-0548">Nucleotidyltransferase</keyword>
<dbReference type="KEGG" id="gfe:Gferi_17995"/>
<dbReference type="GO" id="GO:0004515">
    <property type="term" value="F:nicotinate-nucleotide adenylyltransferase activity"/>
    <property type="evidence" value="ECO:0007669"/>
    <property type="project" value="UniProtKB-UniRule"/>
</dbReference>
<dbReference type="InterPro" id="IPR014729">
    <property type="entry name" value="Rossmann-like_a/b/a_fold"/>
</dbReference>
<comment type="catalytic activity">
    <reaction evidence="9 10">
        <text>nicotinate beta-D-ribonucleotide + ATP + H(+) = deamido-NAD(+) + diphosphate</text>
        <dbReference type="Rhea" id="RHEA:22860"/>
        <dbReference type="ChEBI" id="CHEBI:15378"/>
        <dbReference type="ChEBI" id="CHEBI:30616"/>
        <dbReference type="ChEBI" id="CHEBI:33019"/>
        <dbReference type="ChEBI" id="CHEBI:57502"/>
        <dbReference type="ChEBI" id="CHEBI:58437"/>
        <dbReference type="EC" id="2.7.7.18"/>
    </reaction>
</comment>
<comment type="function">
    <text evidence="1 10">Catalyzes the reversible adenylation of nicotinate mononucleotide (NaMN) to nicotinic acid adenine dinucleotide (NaAD).</text>
</comment>
<evidence type="ECO:0000256" key="2">
    <source>
        <dbReference type="ARBA" id="ARBA00005019"/>
    </source>
</evidence>
<dbReference type="GO" id="GO:0009435">
    <property type="term" value="P:NAD+ biosynthetic process"/>
    <property type="evidence" value="ECO:0007669"/>
    <property type="project" value="UniProtKB-UniRule"/>
</dbReference>
<dbReference type="NCBIfam" id="NF000840">
    <property type="entry name" value="PRK00071.1-3"/>
    <property type="match status" value="1"/>
</dbReference>
<dbReference type="NCBIfam" id="TIGR00125">
    <property type="entry name" value="cyt_tran_rel"/>
    <property type="match status" value="1"/>
</dbReference>
<proteinExistence type="inferred from homology"/>